<comment type="similarity">
    <text evidence="2 6">Belongs to the iron/ascorbate-dependent oxidoreductase family.</text>
</comment>
<protein>
    <recommendedName>
        <fullName evidence="7">Fe2OG dioxygenase domain-containing protein</fullName>
    </recommendedName>
</protein>
<evidence type="ECO:0000256" key="4">
    <source>
        <dbReference type="ARBA" id="ARBA00023002"/>
    </source>
</evidence>
<dbReference type="EMBL" id="JBEDUW010000002">
    <property type="protein sequence ID" value="KAK9941766.1"/>
    <property type="molecule type" value="Genomic_DNA"/>
</dbReference>
<dbReference type="GO" id="GO:0051213">
    <property type="term" value="F:dioxygenase activity"/>
    <property type="evidence" value="ECO:0007669"/>
    <property type="project" value="UniProtKB-ARBA"/>
</dbReference>
<accession>A0AAW1XZ95</accession>
<keyword evidence="3 6" id="KW-0479">Metal-binding</keyword>
<dbReference type="InterPro" id="IPR005123">
    <property type="entry name" value="Oxoglu/Fe-dep_dioxygenase_dom"/>
</dbReference>
<keyword evidence="5 6" id="KW-0408">Iron</keyword>
<comment type="cofactor">
    <cofactor evidence="1">
        <name>Fe cation</name>
        <dbReference type="ChEBI" id="CHEBI:24875"/>
    </cofactor>
</comment>
<evidence type="ECO:0000313" key="8">
    <source>
        <dbReference type="EMBL" id="KAK9941766.1"/>
    </source>
</evidence>
<evidence type="ECO:0000256" key="1">
    <source>
        <dbReference type="ARBA" id="ARBA00001962"/>
    </source>
</evidence>
<keyword evidence="9" id="KW-1185">Reference proteome</keyword>
<reference evidence="8 9" key="1">
    <citation type="journal article" date="2023" name="G3 (Bethesda)">
        <title>A chromosome-length genome assembly and annotation of blackberry (Rubus argutus, cv. 'Hillquist').</title>
        <authorList>
            <person name="Bruna T."/>
            <person name="Aryal R."/>
            <person name="Dudchenko O."/>
            <person name="Sargent D.J."/>
            <person name="Mead D."/>
            <person name="Buti M."/>
            <person name="Cavallini A."/>
            <person name="Hytonen T."/>
            <person name="Andres J."/>
            <person name="Pham M."/>
            <person name="Weisz D."/>
            <person name="Mascagni F."/>
            <person name="Usai G."/>
            <person name="Natali L."/>
            <person name="Bassil N."/>
            <person name="Fernandez G.E."/>
            <person name="Lomsadze A."/>
            <person name="Armour M."/>
            <person name="Olukolu B."/>
            <person name="Poorten T."/>
            <person name="Britton C."/>
            <person name="Davik J."/>
            <person name="Ashrafi H."/>
            <person name="Aiden E.L."/>
            <person name="Borodovsky M."/>
            <person name="Worthington M."/>
        </authorList>
    </citation>
    <scope>NUCLEOTIDE SEQUENCE [LARGE SCALE GENOMIC DNA]</scope>
    <source>
        <strain evidence="8">PI 553951</strain>
    </source>
</reference>
<evidence type="ECO:0000256" key="6">
    <source>
        <dbReference type="RuleBase" id="RU003682"/>
    </source>
</evidence>
<organism evidence="8 9">
    <name type="scientific">Rubus argutus</name>
    <name type="common">Southern blackberry</name>
    <dbReference type="NCBI Taxonomy" id="59490"/>
    <lineage>
        <taxon>Eukaryota</taxon>
        <taxon>Viridiplantae</taxon>
        <taxon>Streptophyta</taxon>
        <taxon>Embryophyta</taxon>
        <taxon>Tracheophyta</taxon>
        <taxon>Spermatophyta</taxon>
        <taxon>Magnoliopsida</taxon>
        <taxon>eudicotyledons</taxon>
        <taxon>Gunneridae</taxon>
        <taxon>Pentapetalae</taxon>
        <taxon>rosids</taxon>
        <taxon>fabids</taxon>
        <taxon>Rosales</taxon>
        <taxon>Rosaceae</taxon>
        <taxon>Rosoideae</taxon>
        <taxon>Rosoideae incertae sedis</taxon>
        <taxon>Rubus</taxon>
    </lineage>
</organism>
<dbReference type="Pfam" id="PF03171">
    <property type="entry name" value="2OG-FeII_Oxy"/>
    <property type="match status" value="1"/>
</dbReference>
<sequence length="358" mass="40355">MADSQERLQQLKAFDESKAGVKGIVDVGITKIPSIFIWTPEDPAAKDTPSSGKPTDPYPVTIPVVDLGDVAERPDKVIQDVRQAAESVGFFHVVNHGIPNRVLEKMLKGTRGFYELPREVKAIYYSRDPKKKVRYFSSYTLSNTWRDTMFCNMAPEPLDPQELPEVCRDITMEYADQVYKLGVTLFELLSQALGLKFDHLTGLNCEKDRLITTHYYPPCPEPELTIGTAKHSDGTFITILLQDHIGGLQVLLENEWIDVPPRPGALIVNIGDLLQIISNDKFKSVFHRVLAKKEGPRISVACFFGNFIANSSWTYEPIEELTSEENPPVYKKITVKEYITEFHKKTVNGVSPLKSLNL</sequence>
<dbReference type="InterPro" id="IPR027443">
    <property type="entry name" value="IPNS-like_sf"/>
</dbReference>
<evidence type="ECO:0000313" key="9">
    <source>
        <dbReference type="Proteomes" id="UP001457282"/>
    </source>
</evidence>
<dbReference type="SUPFAM" id="SSF51197">
    <property type="entry name" value="Clavaminate synthase-like"/>
    <property type="match status" value="1"/>
</dbReference>
<evidence type="ECO:0000259" key="7">
    <source>
        <dbReference type="PROSITE" id="PS51471"/>
    </source>
</evidence>
<keyword evidence="4 6" id="KW-0560">Oxidoreductase</keyword>
<dbReference type="Pfam" id="PF14226">
    <property type="entry name" value="DIOX_N"/>
    <property type="match status" value="1"/>
</dbReference>
<proteinExistence type="inferred from homology"/>
<dbReference type="PANTHER" id="PTHR10209">
    <property type="entry name" value="OXIDOREDUCTASE, 2OG-FE II OXYGENASE FAMILY PROTEIN"/>
    <property type="match status" value="1"/>
</dbReference>
<dbReference type="InterPro" id="IPR026992">
    <property type="entry name" value="DIOX_N"/>
</dbReference>
<dbReference type="InterPro" id="IPR044861">
    <property type="entry name" value="IPNS-like_FE2OG_OXY"/>
</dbReference>
<dbReference type="PANTHER" id="PTHR10209:SF776">
    <property type="entry name" value="2OG-FE(II) OXYGENASE FAMILY OXIDOREDUCTASE"/>
    <property type="match status" value="1"/>
</dbReference>
<evidence type="ECO:0000256" key="3">
    <source>
        <dbReference type="ARBA" id="ARBA00022723"/>
    </source>
</evidence>
<dbReference type="Gene3D" id="2.60.120.330">
    <property type="entry name" value="B-lactam Antibiotic, Isopenicillin N Synthase, Chain"/>
    <property type="match status" value="1"/>
</dbReference>
<name>A0AAW1XZ95_RUBAR</name>
<gene>
    <name evidence="8" type="ORF">M0R45_007460</name>
</gene>
<evidence type="ECO:0000256" key="2">
    <source>
        <dbReference type="ARBA" id="ARBA00008056"/>
    </source>
</evidence>
<evidence type="ECO:0000256" key="5">
    <source>
        <dbReference type="ARBA" id="ARBA00023004"/>
    </source>
</evidence>
<dbReference type="Proteomes" id="UP001457282">
    <property type="component" value="Unassembled WGS sequence"/>
</dbReference>
<dbReference type="PROSITE" id="PS51471">
    <property type="entry name" value="FE2OG_OXY"/>
    <property type="match status" value="1"/>
</dbReference>
<comment type="caution">
    <text evidence="8">The sequence shown here is derived from an EMBL/GenBank/DDBJ whole genome shotgun (WGS) entry which is preliminary data.</text>
</comment>
<dbReference type="FunFam" id="2.60.120.330:FF:000005">
    <property type="entry name" value="1-aminocyclopropane-1-carboxylate oxidase homolog 1"/>
    <property type="match status" value="1"/>
</dbReference>
<feature type="domain" description="Fe2OG dioxygenase" evidence="7">
    <location>
        <begin position="206"/>
        <end position="307"/>
    </location>
</feature>
<dbReference type="AlphaFoldDB" id="A0AAW1XZ95"/>
<dbReference type="GO" id="GO:0046872">
    <property type="term" value="F:metal ion binding"/>
    <property type="evidence" value="ECO:0007669"/>
    <property type="project" value="UniProtKB-KW"/>
</dbReference>